<reference evidence="3" key="2">
    <citation type="journal article" date="2008" name="Nucleic Acids Res.">
        <title>The rice annotation project database (RAP-DB): 2008 update.</title>
        <authorList>
            <consortium name="The rice annotation project (RAP)"/>
        </authorList>
    </citation>
    <scope>GENOME REANNOTATION</scope>
    <source>
        <strain evidence="3">cv. Nipponbare</strain>
    </source>
</reference>
<dbReference type="SMART" id="SM00597">
    <property type="entry name" value="ZnF_TTF"/>
    <property type="match status" value="1"/>
</dbReference>
<feature type="domain" description="TTF-type" evidence="1">
    <location>
        <begin position="60"/>
        <end position="153"/>
    </location>
</feature>
<dbReference type="KEGG" id="dosa:Os12g0528500"/>
<dbReference type="PANTHER" id="PTHR11697">
    <property type="entry name" value="GENERAL TRANSCRIPTION FACTOR 2-RELATED ZINC FINGER PROTEIN"/>
    <property type="match status" value="1"/>
</dbReference>
<gene>
    <name evidence="2" type="ordered locus">Os12g0528500</name>
</gene>
<dbReference type="Proteomes" id="UP000000763">
    <property type="component" value="Chromosome 12"/>
</dbReference>
<accession>Q0IMY1</accession>
<protein>
    <submittedName>
        <fullName evidence="2">Os12g0528500 protein</fullName>
    </submittedName>
</protein>
<name>Q0IMY1_ORYSJ</name>
<sequence>MAPFTEDKVDLSNLPADLALRKPISQYNVNVRDEVRRAYLQRGPFQTPDHKFSQKDMSGCMRRFNPDWFKTFSNWLEYSIVEDASYCLCCYLFKNETLGHGGGDAFSTQGFRTWKFDRFKIHIGGPSSVHNQNVKRCDDLMNQQQSIRSNIVKQEKKECSTEVGAVVLKNAPKNFKLVAPEIQRDIVRACAEETLKAIIEDLGDEYFAILVDESRDEKQAKIVEEALQLGELGTGRGLNQELGLKRAGDTRWGSHFNSLLNMIVMFPSVVEVIDDIAHNGSKAVDRLKAKGVLDAIQTFDFSFMLHLMKDQDIVKAISYLGTTKRRLQDLRNDGWEGMFNKVIDFCIQHDIELPDMDDMHVPRGSKSKRKAQVDGISNEDYYQSVIYAVIDLLRVELNDRFSESSTVLLLGVACLDPADSFS</sequence>
<dbReference type="Pfam" id="PF14291">
    <property type="entry name" value="DUF4371"/>
    <property type="match status" value="1"/>
</dbReference>
<evidence type="ECO:0000313" key="2">
    <source>
        <dbReference type="EMBL" id="BAF29934.1"/>
    </source>
</evidence>
<organism evidence="2 3">
    <name type="scientific">Oryza sativa subsp. japonica</name>
    <name type="common">Rice</name>
    <dbReference type="NCBI Taxonomy" id="39947"/>
    <lineage>
        <taxon>Eukaryota</taxon>
        <taxon>Viridiplantae</taxon>
        <taxon>Streptophyta</taxon>
        <taxon>Embryophyta</taxon>
        <taxon>Tracheophyta</taxon>
        <taxon>Spermatophyta</taxon>
        <taxon>Magnoliopsida</taxon>
        <taxon>Liliopsida</taxon>
        <taxon>Poales</taxon>
        <taxon>Poaceae</taxon>
        <taxon>BOP clade</taxon>
        <taxon>Oryzoideae</taxon>
        <taxon>Oryzeae</taxon>
        <taxon>Oryzinae</taxon>
        <taxon>Oryza</taxon>
        <taxon>Oryza sativa</taxon>
    </lineage>
</organism>
<dbReference type="InterPro" id="IPR006580">
    <property type="entry name" value="Znf_TTF"/>
</dbReference>
<dbReference type="InterPro" id="IPR025398">
    <property type="entry name" value="DUF4371"/>
</dbReference>
<reference evidence="2 3" key="1">
    <citation type="journal article" date="2005" name="Nature">
        <title>The map-based sequence of the rice genome.</title>
        <authorList>
            <consortium name="International rice genome sequencing project (IRGSP)"/>
            <person name="Matsumoto T."/>
            <person name="Wu J."/>
            <person name="Kanamori H."/>
            <person name="Katayose Y."/>
            <person name="Fujisawa M."/>
            <person name="Namiki N."/>
            <person name="Mizuno H."/>
            <person name="Yamamoto K."/>
            <person name="Antonio B.A."/>
            <person name="Baba T."/>
            <person name="Sakata K."/>
            <person name="Nagamura Y."/>
            <person name="Aoki H."/>
            <person name="Arikawa K."/>
            <person name="Arita K."/>
            <person name="Bito T."/>
            <person name="Chiden Y."/>
            <person name="Fujitsuka N."/>
            <person name="Fukunaka R."/>
            <person name="Hamada M."/>
            <person name="Harada C."/>
            <person name="Hayashi A."/>
            <person name="Hijishita S."/>
            <person name="Honda M."/>
            <person name="Hosokawa S."/>
            <person name="Ichikawa Y."/>
            <person name="Idonuma A."/>
            <person name="Iijima M."/>
            <person name="Ikeda M."/>
            <person name="Ikeno M."/>
            <person name="Ito K."/>
            <person name="Ito S."/>
            <person name="Ito T."/>
            <person name="Ito Y."/>
            <person name="Ito Y."/>
            <person name="Iwabuchi A."/>
            <person name="Kamiya K."/>
            <person name="Karasawa W."/>
            <person name="Kurita K."/>
            <person name="Katagiri S."/>
            <person name="Kikuta A."/>
            <person name="Kobayashi H."/>
            <person name="Kobayashi N."/>
            <person name="Machita K."/>
            <person name="Maehara T."/>
            <person name="Masukawa M."/>
            <person name="Mizubayashi T."/>
            <person name="Mukai Y."/>
            <person name="Nagasaki H."/>
            <person name="Nagata Y."/>
            <person name="Naito S."/>
            <person name="Nakashima M."/>
            <person name="Nakama Y."/>
            <person name="Nakamichi Y."/>
            <person name="Nakamura M."/>
            <person name="Meguro A."/>
            <person name="Negishi M."/>
            <person name="Ohta I."/>
            <person name="Ohta T."/>
            <person name="Okamoto M."/>
            <person name="Ono N."/>
            <person name="Saji S."/>
            <person name="Sakaguchi M."/>
            <person name="Sakai K."/>
            <person name="Shibata M."/>
            <person name="Shimokawa T."/>
            <person name="Song J."/>
            <person name="Takazaki Y."/>
            <person name="Terasawa K."/>
            <person name="Tsugane M."/>
            <person name="Tsuji K."/>
            <person name="Ueda S."/>
            <person name="Waki K."/>
            <person name="Yamagata H."/>
            <person name="Yamamoto M."/>
            <person name="Yamamoto S."/>
            <person name="Yamane H."/>
            <person name="Yoshiki S."/>
            <person name="Yoshihara R."/>
            <person name="Yukawa K."/>
            <person name="Zhong H."/>
            <person name="Yano M."/>
            <person name="Yuan Q."/>
            <person name="Ouyang S."/>
            <person name="Liu J."/>
            <person name="Jones K.M."/>
            <person name="Gansberger K."/>
            <person name="Moffat K."/>
            <person name="Hill J."/>
            <person name="Bera J."/>
            <person name="Fadrosh D."/>
            <person name="Jin S."/>
            <person name="Johri S."/>
            <person name="Kim M."/>
            <person name="Overton L."/>
            <person name="Reardon M."/>
            <person name="Tsitrin T."/>
            <person name="Vuong H."/>
            <person name="Weaver B."/>
            <person name="Ciecko A."/>
            <person name="Tallon L."/>
            <person name="Jackson J."/>
            <person name="Pai G."/>
            <person name="Aken S.V."/>
            <person name="Utterback T."/>
            <person name="Reidmuller S."/>
            <person name="Feldblyum T."/>
            <person name="Hsiao J."/>
            <person name="Zismann V."/>
            <person name="Iobst S."/>
            <person name="de Vazeille A.R."/>
            <person name="Buell C.R."/>
            <person name="Ying K."/>
            <person name="Li Y."/>
            <person name="Lu T."/>
            <person name="Huang Y."/>
            <person name="Zhao Q."/>
            <person name="Feng Q."/>
            <person name="Zhang L."/>
            <person name="Zhu J."/>
            <person name="Weng Q."/>
            <person name="Mu J."/>
            <person name="Lu Y."/>
            <person name="Fan D."/>
            <person name="Liu Y."/>
            <person name="Guan J."/>
            <person name="Zhang Y."/>
            <person name="Yu S."/>
            <person name="Liu X."/>
            <person name="Zhang Y."/>
            <person name="Hong G."/>
            <person name="Han B."/>
            <person name="Choisne N."/>
            <person name="Demange N."/>
            <person name="Orjeda G."/>
            <person name="Samain S."/>
            <person name="Cattolico L."/>
            <person name="Pelletier E."/>
            <person name="Couloux A."/>
            <person name="Segurens B."/>
            <person name="Wincker P."/>
            <person name="D'Hont A."/>
            <person name="Scarpelli C."/>
            <person name="Weissenbach J."/>
            <person name="Salanoubat M."/>
            <person name="Quetier F."/>
            <person name="Yu Y."/>
            <person name="Kim H.R."/>
            <person name="Rambo T."/>
            <person name="Currie J."/>
            <person name="Collura K."/>
            <person name="Luo M."/>
            <person name="Yang T."/>
            <person name="Ammiraju J.S.S."/>
            <person name="Engler F."/>
            <person name="Soderlund C."/>
            <person name="Wing R.A."/>
            <person name="Palmer L.E."/>
            <person name="de la Bastide M."/>
            <person name="Spiegel L."/>
            <person name="Nascimento L."/>
            <person name="Zutavern T."/>
            <person name="O'Shaughnessy A."/>
            <person name="Dike S."/>
            <person name="Dedhia N."/>
            <person name="Preston R."/>
            <person name="Balija V."/>
            <person name="McCombie W.R."/>
            <person name="Chow T."/>
            <person name="Chen H."/>
            <person name="Chung M."/>
            <person name="Chen C."/>
            <person name="Shaw J."/>
            <person name="Wu H."/>
            <person name="Hsiao K."/>
            <person name="Chao Y."/>
            <person name="Chu M."/>
            <person name="Cheng C."/>
            <person name="Hour A."/>
            <person name="Lee P."/>
            <person name="Lin S."/>
            <person name="Lin Y."/>
            <person name="Liou J."/>
            <person name="Liu S."/>
            <person name="Hsing Y."/>
            <person name="Raghuvanshi S."/>
            <person name="Mohanty A."/>
            <person name="Bharti A.K."/>
            <person name="Gaur A."/>
            <person name="Gupta V."/>
            <person name="Kumar D."/>
            <person name="Ravi V."/>
            <person name="Vij S."/>
            <person name="Kapur A."/>
            <person name="Khurana P."/>
            <person name="Khurana P."/>
            <person name="Khurana J.P."/>
            <person name="Tyagi A.K."/>
            <person name="Gaikwad K."/>
            <person name="Singh A."/>
            <person name="Dalal V."/>
            <person name="Srivastava S."/>
            <person name="Dixit A."/>
            <person name="Pal A.K."/>
            <person name="Ghazi I.A."/>
            <person name="Yadav M."/>
            <person name="Pandit A."/>
            <person name="Bhargava A."/>
            <person name="Sureshbabu K."/>
            <person name="Batra K."/>
            <person name="Sharma T.R."/>
            <person name="Mohapatra T."/>
            <person name="Singh N.K."/>
            <person name="Messing J."/>
            <person name="Nelson A.B."/>
            <person name="Fuks G."/>
            <person name="Kavchok S."/>
            <person name="Keizer G."/>
            <person name="Linton E."/>
            <person name="Llaca V."/>
            <person name="Song R."/>
            <person name="Tanyolac B."/>
            <person name="Young S."/>
            <person name="Ho-Il K."/>
            <person name="Hahn J.H."/>
            <person name="Sangsakoo G."/>
            <person name="Vanavichit A."/>
            <person name="de Mattos Luiz.A.T."/>
            <person name="Zimmer P.D."/>
            <person name="Malone G."/>
            <person name="Dellagostin O."/>
            <person name="de Oliveira A.C."/>
            <person name="Bevan M."/>
            <person name="Bancroft I."/>
            <person name="Minx P."/>
            <person name="Cordum H."/>
            <person name="Wilson R."/>
            <person name="Cheng Z."/>
            <person name="Jin W."/>
            <person name="Jiang J."/>
            <person name="Leong S.A."/>
            <person name="Iwama H."/>
            <person name="Gojobori T."/>
            <person name="Itoh T."/>
            <person name="Niimura Y."/>
            <person name="Fujii Y."/>
            <person name="Habara T."/>
            <person name="Sakai H."/>
            <person name="Sato Y."/>
            <person name="Wilson G."/>
            <person name="Kumar K."/>
            <person name="McCouch S."/>
            <person name="Juretic N."/>
            <person name="Hoen D."/>
            <person name="Wright S."/>
            <person name="Bruskiewich R."/>
            <person name="Bureau T."/>
            <person name="Miyao A."/>
            <person name="Hirochika H."/>
            <person name="Nishikawa T."/>
            <person name="Kadowaki K."/>
            <person name="Sugiura M."/>
            <person name="Burr B."/>
            <person name="Sasaki T."/>
        </authorList>
    </citation>
    <scope>NUCLEOTIDE SEQUENCE [LARGE SCALE GENOMIC DNA]</scope>
    <source>
        <strain evidence="3">cv. Nipponbare</strain>
    </source>
</reference>
<proteinExistence type="predicted"/>
<dbReference type="PANTHER" id="PTHR11697:SF230">
    <property type="entry name" value="ZINC FINGER, MYM DOMAIN CONTAINING 1"/>
    <property type="match status" value="1"/>
</dbReference>
<dbReference type="EMBL" id="AP008218">
    <property type="protein sequence ID" value="BAF29934.1"/>
    <property type="molecule type" value="Genomic_DNA"/>
</dbReference>
<dbReference type="InterPro" id="IPR055298">
    <property type="entry name" value="AtLOH3-like"/>
</dbReference>
<evidence type="ECO:0000313" key="3">
    <source>
        <dbReference type="Proteomes" id="UP000000763"/>
    </source>
</evidence>
<evidence type="ECO:0000259" key="1">
    <source>
        <dbReference type="SMART" id="SM00597"/>
    </source>
</evidence>
<dbReference type="AlphaFoldDB" id="Q0IMY1"/>